<feature type="transmembrane region" description="Helical" evidence="1">
    <location>
        <begin position="20"/>
        <end position="37"/>
    </location>
</feature>
<comment type="caution">
    <text evidence="2">The sequence shown here is derived from an EMBL/GenBank/DDBJ whole genome shotgun (WGS) entry which is preliminary data.</text>
</comment>
<dbReference type="AlphaFoldDB" id="A0A0F9L2U1"/>
<sequence>MDLEEKFKKLMERYPDPKEFTMVLIGGGMLLGASGCYTTEELVNINMDILGLLGEVITDKISDVSEAFLLLDGISKEFIGKVADSLLKKKNIE</sequence>
<proteinExistence type="predicted"/>
<reference evidence="2" key="1">
    <citation type="journal article" date="2015" name="Nature">
        <title>Complex archaea that bridge the gap between prokaryotes and eukaryotes.</title>
        <authorList>
            <person name="Spang A."/>
            <person name="Saw J.H."/>
            <person name="Jorgensen S.L."/>
            <person name="Zaremba-Niedzwiedzka K."/>
            <person name="Martijn J."/>
            <person name="Lind A.E."/>
            <person name="van Eijk R."/>
            <person name="Schleper C."/>
            <person name="Guy L."/>
            <person name="Ettema T.J."/>
        </authorList>
    </citation>
    <scope>NUCLEOTIDE SEQUENCE</scope>
</reference>
<keyword evidence="1" id="KW-0812">Transmembrane</keyword>
<accession>A0A0F9L2U1</accession>
<dbReference type="EMBL" id="LAZR01007009">
    <property type="protein sequence ID" value="KKM88093.1"/>
    <property type="molecule type" value="Genomic_DNA"/>
</dbReference>
<evidence type="ECO:0000313" key="2">
    <source>
        <dbReference type="EMBL" id="KKM88093.1"/>
    </source>
</evidence>
<evidence type="ECO:0000256" key="1">
    <source>
        <dbReference type="SAM" id="Phobius"/>
    </source>
</evidence>
<keyword evidence="1" id="KW-1133">Transmembrane helix</keyword>
<name>A0A0F9L2U1_9ZZZZ</name>
<organism evidence="2">
    <name type="scientific">marine sediment metagenome</name>
    <dbReference type="NCBI Taxonomy" id="412755"/>
    <lineage>
        <taxon>unclassified sequences</taxon>
        <taxon>metagenomes</taxon>
        <taxon>ecological metagenomes</taxon>
    </lineage>
</organism>
<gene>
    <name evidence="2" type="ORF">LCGC14_1262230</name>
</gene>
<protein>
    <submittedName>
        <fullName evidence="2">Uncharacterized protein</fullName>
    </submittedName>
</protein>
<keyword evidence="1" id="KW-0472">Membrane</keyword>